<evidence type="ECO:0000313" key="4">
    <source>
        <dbReference type="Proteomes" id="UP001444661"/>
    </source>
</evidence>
<name>A0ABR1RP28_9PEZI</name>
<feature type="chain" id="PRO_5046105362" evidence="2">
    <location>
        <begin position="19"/>
        <end position="125"/>
    </location>
</feature>
<sequence>MQFTQLLAIASLAVTALAVPAPEPQAPEPEEPEPVTDTLNPDTPVVTPAPPTARSILERADAVEEMKPPKSSSNSNTNVNICITITVNSGQPKCPKSNSYGCGWSNKAQKKYKCCSVLEKSSSKC</sequence>
<evidence type="ECO:0000313" key="3">
    <source>
        <dbReference type="EMBL" id="KAK8016602.1"/>
    </source>
</evidence>
<keyword evidence="4" id="KW-1185">Reference proteome</keyword>
<evidence type="ECO:0000256" key="1">
    <source>
        <dbReference type="SAM" id="MobiDB-lite"/>
    </source>
</evidence>
<protein>
    <submittedName>
        <fullName evidence="3">Uncharacterized protein</fullName>
    </submittedName>
</protein>
<organism evidence="3 4">
    <name type="scientific">Apiospora rasikravindrae</name>
    <dbReference type="NCBI Taxonomy" id="990691"/>
    <lineage>
        <taxon>Eukaryota</taxon>
        <taxon>Fungi</taxon>
        <taxon>Dikarya</taxon>
        <taxon>Ascomycota</taxon>
        <taxon>Pezizomycotina</taxon>
        <taxon>Sordariomycetes</taxon>
        <taxon>Xylariomycetidae</taxon>
        <taxon>Amphisphaeriales</taxon>
        <taxon>Apiosporaceae</taxon>
        <taxon>Apiospora</taxon>
    </lineage>
</organism>
<gene>
    <name evidence="3" type="ORF">PG993_014791</name>
</gene>
<proteinExistence type="predicted"/>
<accession>A0ABR1RP28</accession>
<feature type="signal peptide" evidence="2">
    <location>
        <begin position="1"/>
        <end position="18"/>
    </location>
</feature>
<evidence type="ECO:0000256" key="2">
    <source>
        <dbReference type="SAM" id="SignalP"/>
    </source>
</evidence>
<comment type="caution">
    <text evidence="3">The sequence shown here is derived from an EMBL/GenBank/DDBJ whole genome shotgun (WGS) entry which is preliminary data.</text>
</comment>
<dbReference type="EMBL" id="JAQQWK010000014">
    <property type="protein sequence ID" value="KAK8016602.1"/>
    <property type="molecule type" value="Genomic_DNA"/>
</dbReference>
<keyword evidence="2" id="KW-0732">Signal</keyword>
<feature type="region of interest" description="Disordered" evidence="1">
    <location>
        <begin position="20"/>
        <end position="52"/>
    </location>
</feature>
<dbReference type="Proteomes" id="UP001444661">
    <property type="component" value="Unassembled WGS sequence"/>
</dbReference>
<reference evidence="3 4" key="1">
    <citation type="submission" date="2023-01" db="EMBL/GenBank/DDBJ databases">
        <title>Analysis of 21 Apiospora genomes using comparative genomics revels a genus with tremendous synthesis potential of carbohydrate active enzymes and secondary metabolites.</title>
        <authorList>
            <person name="Sorensen T."/>
        </authorList>
    </citation>
    <scope>NUCLEOTIDE SEQUENCE [LARGE SCALE GENOMIC DNA]</scope>
    <source>
        <strain evidence="3 4">CBS 33761</strain>
    </source>
</reference>